<evidence type="ECO:0000313" key="3">
    <source>
        <dbReference type="Proteomes" id="UP000199438"/>
    </source>
</evidence>
<name>A0A1I1LJP5_9FLAO</name>
<keyword evidence="1" id="KW-0472">Membrane</keyword>
<keyword evidence="1" id="KW-0812">Transmembrane</keyword>
<dbReference type="RefSeq" id="WP_092544008.1">
    <property type="nucleotide sequence ID" value="NZ_FOKV01000008.1"/>
</dbReference>
<feature type="transmembrane region" description="Helical" evidence="1">
    <location>
        <begin position="39"/>
        <end position="60"/>
    </location>
</feature>
<feature type="transmembrane region" description="Helical" evidence="1">
    <location>
        <begin position="66"/>
        <end position="83"/>
    </location>
</feature>
<proteinExistence type="predicted"/>
<gene>
    <name evidence="2" type="ORF">SAMN04487907_10826</name>
</gene>
<dbReference type="EMBL" id="FOKV01000008">
    <property type="protein sequence ID" value="SFC73176.1"/>
    <property type="molecule type" value="Genomic_DNA"/>
</dbReference>
<sequence length="182" mass="21098">MNDFQNIKNQWQQHKTPAANHNIHKIIEKSQGLKRKQTITKVVLGITVLILISFFVYVSAYKNTRAFWGLGLMIGCLCIRIIIEYASGLKKESFKLHQSMLALNEQLVHYYKARKIIHYLWTPLLFATYIFGFVLLLPIFKEQLSSGFYTYILISAILTFIALATLIGFQVRKELKIIKSLQ</sequence>
<dbReference type="AlphaFoldDB" id="A0A1I1LJP5"/>
<evidence type="ECO:0000256" key="1">
    <source>
        <dbReference type="SAM" id="Phobius"/>
    </source>
</evidence>
<dbReference type="STRING" id="1334022.SAMN04487907_10826"/>
<dbReference type="Proteomes" id="UP000199438">
    <property type="component" value="Unassembled WGS sequence"/>
</dbReference>
<dbReference type="OrthoDB" id="659392at2"/>
<protein>
    <submittedName>
        <fullName evidence="2">Uncharacterized protein</fullName>
    </submittedName>
</protein>
<accession>A0A1I1LJP5</accession>
<organism evidence="2 3">
    <name type="scientific">Zunongwangia mangrovi</name>
    <dbReference type="NCBI Taxonomy" id="1334022"/>
    <lineage>
        <taxon>Bacteria</taxon>
        <taxon>Pseudomonadati</taxon>
        <taxon>Bacteroidota</taxon>
        <taxon>Flavobacteriia</taxon>
        <taxon>Flavobacteriales</taxon>
        <taxon>Flavobacteriaceae</taxon>
        <taxon>Zunongwangia</taxon>
    </lineage>
</organism>
<reference evidence="3" key="1">
    <citation type="submission" date="2016-10" db="EMBL/GenBank/DDBJ databases">
        <authorList>
            <person name="Varghese N."/>
            <person name="Submissions S."/>
        </authorList>
    </citation>
    <scope>NUCLEOTIDE SEQUENCE [LARGE SCALE GENOMIC DNA]</scope>
    <source>
        <strain evidence="3">DSM 24499</strain>
    </source>
</reference>
<keyword evidence="3" id="KW-1185">Reference proteome</keyword>
<keyword evidence="1" id="KW-1133">Transmembrane helix</keyword>
<feature type="transmembrane region" description="Helical" evidence="1">
    <location>
        <begin position="119"/>
        <end position="140"/>
    </location>
</feature>
<evidence type="ECO:0000313" key="2">
    <source>
        <dbReference type="EMBL" id="SFC73176.1"/>
    </source>
</evidence>
<feature type="transmembrane region" description="Helical" evidence="1">
    <location>
        <begin position="146"/>
        <end position="169"/>
    </location>
</feature>